<feature type="compositionally biased region" description="Basic and acidic residues" evidence="1">
    <location>
        <begin position="192"/>
        <end position="201"/>
    </location>
</feature>
<name>A0ABN8I1Z6_9NEOP</name>
<dbReference type="EMBL" id="OW152829">
    <property type="protein sequence ID" value="CAH2046893.1"/>
    <property type="molecule type" value="Genomic_DNA"/>
</dbReference>
<reference evidence="2" key="1">
    <citation type="submission" date="2022-03" db="EMBL/GenBank/DDBJ databases">
        <authorList>
            <person name="Martin H S."/>
        </authorList>
    </citation>
    <scope>NUCLEOTIDE SEQUENCE</scope>
</reference>
<evidence type="ECO:0000313" key="2">
    <source>
        <dbReference type="EMBL" id="CAH2046893.1"/>
    </source>
</evidence>
<keyword evidence="3" id="KW-1185">Reference proteome</keyword>
<dbReference type="Proteomes" id="UP000837857">
    <property type="component" value="Chromosome 17"/>
</dbReference>
<gene>
    <name evidence="2" type="ORF">IPOD504_LOCUS5534</name>
</gene>
<feature type="region of interest" description="Disordered" evidence="1">
    <location>
        <begin position="178"/>
        <end position="201"/>
    </location>
</feature>
<proteinExistence type="predicted"/>
<protein>
    <submittedName>
        <fullName evidence="2">Uncharacterized protein</fullName>
    </submittedName>
</protein>
<sequence length="201" mass="21563">MKLCRGGEREIITIRGPQCSWISTAKPLGKRSVERQVLSNWGARGYDRGDVGLQLHVTGGRRDYPMKQCGPRRGPAPLATLAPGLQSLHKCARIASYAMSEFQSELCTRCTSGSLSRCGSLMRVARRASLGPRSSISFDVAAVPARKSVAREVGGIGGGRRGTNGKCVLLRARSGAGGGRLRATEQPTAVGELREKQTWNL</sequence>
<feature type="non-terminal residue" evidence="2">
    <location>
        <position position="1"/>
    </location>
</feature>
<evidence type="ECO:0000313" key="3">
    <source>
        <dbReference type="Proteomes" id="UP000837857"/>
    </source>
</evidence>
<accession>A0ABN8I1Z6</accession>
<organism evidence="2 3">
    <name type="scientific">Iphiclides podalirius</name>
    <name type="common">scarce swallowtail</name>
    <dbReference type="NCBI Taxonomy" id="110791"/>
    <lineage>
        <taxon>Eukaryota</taxon>
        <taxon>Metazoa</taxon>
        <taxon>Ecdysozoa</taxon>
        <taxon>Arthropoda</taxon>
        <taxon>Hexapoda</taxon>
        <taxon>Insecta</taxon>
        <taxon>Pterygota</taxon>
        <taxon>Neoptera</taxon>
        <taxon>Endopterygota</taxon>
        <taxon>Lepidoptera</taxon>
        <taxon>Glossata</taxon>
        <taxon>Ditrysia</taxon>
        <taxon>Papilionoidea</taxon>
        <taxon>Papilionidae</taxon>
        <taxon>Papilioninae</taxon>
        <taxon>Iphiclides</taxon>
    </lineage>
</organism>
<evidence type="ECO:0000256" key="1">
    <source>
        <dbReference type="SAM" id="MobiDB-lite"/>
    </source>
</evidence>